<organism evidence="2 3">
    <name type="scientific">Sphingomonas carotinifaciens</name>
    <dbReference type="NCBI Taxonomy" id="1166323"/>
    <lineage>
        <taxon>Bacteria</taxon>
        <taxon>Pseudomonadati</taxon>
        <taxon>Pseudomonadota</taxon>
        <taxon>Alphaproteobacteria</taxon>
        <taxon>Sphingomonadales</taxon>
        <taxon>Sphingomonadaceae</taxon>
        <taxon>Sphingomonas</taxon>
    </lineage>
</organism>
<feature type="compositionally biased region" description="Basic and acidic residues" evidence="1">
    <location>
        <begin position="135"/>
        <end position="146"/>
    </location>
</feature>
<gene>
    <name evidence="2" type="ORF">GQR91_06110</name>
</gene>
<sequence length="357" mass="38511">MSMIDRDLPGDGGDVPELFRRVWPDGLPNSEAAFWASLSPTERDDLTKRFAAVVAADAPGTDLAELARDLGLGRTGFYSLRTRWAHQRTLRAVARFATRSARRIPTTIGPAESAAADDEAAGGAAAPSRPTARRLARERARDAARDPEALRRGFGRAFVLDVTPVDLVAPGSGDPEWLVCAFLIERCSGLILAAAPGSAGVSPKLTDVAREGAERALELRLSVRKPSLTVIVPDPREGEFLDMTRMRAHLAEVLGEASVRWSEPRRFGSSLVEAVGERVGGLDLRRRADWRKPIAGDVLAKAAVPSASEVDVLLRTEVRRSNELLERRLRRLGLIGGGGDPTPLVGLLDAAFPEEEP</sequence>
<dbReference type="AlphaFoldDB" id="A0A6N8LRW3"/>
<name>A0A6N8LRW3_9SPHN</name>
<comment type="caution">
    <text evidence="2">The sequence shown here is derived from an EMBL/GenBank/DDBJ whole genome shotgun (WGS) entry which is preliminary data.</text>
</comment>
<feature type="region of interest" description="Disordered" evidence="1">
    <location>
        <begin position="107"/>
        <end position="146"/>
    </location>
</feature>
<protein>
    <submittedName>
        <fullName evidence="2">Uncharacterized protein</fullName>
    </submittedName>
</protein>
<proteinExistence type="predicted"/>
<evidence type="ECO:0000313" key="3">
    <source>
        <dbReference type="Proteomes" id="UP000436801"/>
    </source>
</evidence>
<feature type="compositionally biased region" description="Low complexity" evidence="1">
    <location>
        <begin position="121"/>
        <end position="130"/>
    </location>
</feature>
<dbReference type="Proteomes" id="UP000436801">
    <property type="component" value="Unassembled WGS sequence"/>
</dbReference>
<dbReference type="OrthoDB" id="593768at2"/>
<evidence type="ECO:0000313" key="2">
    <source>
        <dbReference type="EMBL" id="MWC43236.1"/>
    </source>
</evidence>
<dbReference type="RefSeq" id="WP_149682762.1">
    <property type="nucleotide sequence ID" value="NZ_FNBI01000005.1"/>
</dbReference>
<evidence type="ECO:0000256" key="1">
    <source>
        <dbReference type="SAM" id="MobiDB-lite"/>
    </source>
</evidence>
<dbReference type="EMBL" id="WSUT01000005">
    <property type="protein sequence ID" value="MWC43236.1"/>
    <property type="molecule type" value="Genomic_DNA"/>
</dbReference>
<accession>A0A6N8LRW3</accession>
<reference evidence="2 3" key="1">
    <citation type="submission" date="2019-12" db="EMBL/GenBank/DDBJ databases">
        <authorList>
            <person name="Zheng J."/>
        </authorList>
    </citation>
    <scope>NUCLEOTIDE SEQUENCE [LARGE SCALE GENOMIC DNA]</scope>
    <source>
        <strain evidence="2 3">DSM 27347</strain>
    </source>
</reference>